<proteinExistence type="predicted"/>
<accession>A0ABD1RWJ4</accession>
<gene>
    <name evidence="1" type="ORF">Adt_28441</name>
</gene>
<comment type="caution">
    <text evidence="1">The sequence shown here is derived from an EMBL/GenBank/DDBJ whole genome shotgun (WGS) entry which is preliminary data.</text>
</comment>
<name>A0ABD1RWJ4_9LAMI</name>
<protein>
    <submittedName>
        <fullName evidence="1">Uncharacterized protein</fullName>
    </submittedName>
</protein>
<dbReference type="EMBL" id="JBFOLK010000008">
    <property type="protein sequence ID" value="KAL2492813.1"/>
    <property type="molecule type" value="Genomic_DNA"/>
</dbReference>
<reference evidence="2" key="1">
    <citation type="submission" date="2024-07" db="EMBL/GenBank/DDBJ databases">
        <title>Two chromosome-level genome assemblies of Korean endemic species Abeliophyllum distichum and Forsythia ovata (Oleaceae).</title>
        <authorList>
            <person name="Jang H."/>
        </authorList>
    </citation>
    <scope>NUCLEOTIDE SEQUENCE [LARGE SCALE GENOMIC DNA]</scope>
</reference>
<dbReference type="Proteomes" id="UP001604336">
    <property type="component" value="Unassembled WGS sequence"/>
</dbReference>
<evidence type="ECO:0000313" key="1">
    <source>
        <dbReference type="EMBL" id="KAL2492813.1"/>
    </source>
</evidence>
<organism evidence="1 2">
    <name type="scientific">Abeliophyllum distichum</name>
    <dbReference type="NCBI Taxonomy" id="126358"/>
    <lineage>
        <taxon>Eukaryota</taxon>
        <taxon>Viridiplantae</taxon>
        <taxon>Streptophyta</taxon>
        <taxon>Embryophyta</taxon>
        <taxon>Tracheophyta</taxon>
        <taxon>Spermatophyta</taxon>
        <taxon>Magnoliopsida</taxon>
        <taxon>eudicotyledons</taxon>
        <taxon>Gunneridae</taxon>
        <taxon>Pentapetalae</taxon>
        <taxon>asterids</taxon>
        <taxon>lamiids</taxon>
        <taxon>Lamiales</taxon>
        <taxon>Oleaceae</taxon>
        <taxon>Forsythieae</taxon>
        <taxon>Abeliophyllum</taxon>
    </lineage>
</organism>
<sequence length="147" mass="16609">MMEQKIDSAMSKRKDPCRQMVLEEDPFVPEIMAIHLSKGFKQPMIEAYDGVIDSLDQLRLYAAPDAGPENDDVKLTSNNVTAWRARRYAMILLEGSDEHQFGLLRSFAAEILRTNPGSTCIVAIHARKVSRNICLFRSLQEGVLSRL</sequence>
<dbReference type="AlphaFoldDB" id="A0ABD1RWJ4"/>
<keyword evidence="2" id="KW-1185">Reference proteome</keyword>
<evidence type="ECO:0000313" key="2">
    <source>
        <dbReference type="Proteomes" id="UP001604336"/>
    </source>
</evidence>